<organism evidence="1 2">
    <name type="scientific">Gigaspora margarita</name>
    <dbReference type="NCBI Taxonomy" id="4874"/>
    <lineage>
        <taxon>Eukaryota</taxon>
        <taxon>Fungi</taxon>
        <taxon>Fungi incertae sedis</taxon>
        <taxon>Mucoromycota</taxon>
        <taxon>Glomeromycotina</taxon>
        <taxon>Glomeromycetes</taxon>
        <taxon>Diversisporales</taxon>
        <taxon>Gigasporaceae</taxon>
        <taxon>Gigaspora</taxon>
    </lineage>
</organism>
<sequence>MQTASIYSEVNKWNRLVYHSNRQHRLKEIKLWHELWRELWLYGVNYDVNYEMNETCDCD</sequence>
<proteinExistence type="predicted"/>
<reference evidence="1 2" key="1">
    <citation type="submission" date="2021-06" db="EMBL/GenBank/DDBJ databases">
        <authorList>
            <person name="Kallberg Y."/>
            <person name="Tangrot J."/>
            <person name="Rosling A."/>
        </authorList>
    </citation>
    <scope>NUCLEOTIDE SEQUENCE [LARGE SCALE GENOMIC DNA]</scope>
    <source>
        <strain evidence="1 2">120-4 pot B 10/14</strain>
    </source>
</reference>
<evidence type="ECO:0000313" key="2">
    <source>
        <dbReference type="Proteomes" id="UP000789901"/>
    </source>
</evidence>
<evidence type="ECO:0000313" key="1">
    <source>
        <dbReference type="EMBL" id="CAG8467781.1"/>
    </source>
</evidence>
<gene>
    <name evidence="1" type="ORF">GMARGA_LOCUS626</name>
</gene>
<dbReference type="EMBL" id="CAJVQB010000109">
    <property type="protein sequence ID" value="CAG8467781.1"/>
    <property type="molecule type" value="Genomic_DNA"/>
</dbReference>
<keyword evidence="2" id="KW-1185">Reference proteome</keyword>
<accession>A0ABM8VX11</accession>
<dbReference type="Proteomes" id="UP000789901">
    <property type="component" value="Unassembled WGS sequence"/>
</dbReference>
<comment type="caution">
    <text evidence="1">The sequence shown here is derived from an EMBL/GenBank/DDBJ whole genome shotgun (WGS) entry which is preliminary data.</text>
</comment>
<protein>
    <submittedName>
        <fullName evidence="1">24677_t:CDS:1</fullName>
    </submittedName>
</protein>
<name>A0ABM8VX11_GIGMA</name>